<dbReference type="InterPro" id="IPR003917">
    <property type="entry name" value="NADH_UbQ_OxRdtase_chain2"/>
</dbReference>
<keyword evidence="13 17" id="KW-0830">Ubiquinone</keyword>
<keyword evidence="8 17" id="KW-0999">Mitochondrion inner membrane</keyword>
<keyword evidence="12 17" id="KW-0520">NAD</keyword>
<comment type="catalytic activity">
    <reaction evidence="16 17">
        <text>a ubiquinone + NADH + 5 H(+)(in) = a ubiquinol + NAD(+) + 4 H(+)(out)</text>
        <dbReference type="Rhea" id="RHEA:29091"/>
        <dbReference type="Rhea" id="RHEA-COMP:9565"/>
        <dbReference type="Rhea" id="RHEA-COMP:9566"/>
        <dbReference type="ChEBI" id="CHEBI:15378"/>
        <dbReference type="ChEBI" id="CHEBI:16389"/>
        <dbReference type="ChEBI" id="CHEBI:17976"/>
        <dbReference type="ChEBI" id="CHEBI:57540"/>
        <dbReference type="ChEBI" id="CHEBI:57945"/>
        <dbReference type="EC" id="7.1.1.2"/>
    </reaction>
</comment>
<feature type="transmembrane region" description="Helical" evidence="17">
    <location>
        <begin position="327"/>
        <end position="353"/>
    </location>
</feature>
<proteinExistence type="inferred from homology"/>
<feature type="transmembrane region" description="Helical" evidence="17">
    <location>
        <begin position="235"/>
        <end position="258"/>
    </location>
</feature>
<name>A0A6B9UE29_HENLE</name>
<evidence type="ECO:0000256" key="9">
    <source>
        <dbReference type="ARBA" id="ARBA00022967"/>
    </source>
</evidence>
<dbReference type="InterPro" id="IPR001750">
    <property type="entry name" value="ND/Mrp_TM"/>
</dbReference>
<comment type="similarity">
    <text evidence="2 17">Belongs to the complex I subunit 2 family.</text>
</comment>
<feature type="transmembrane region" description="Helical" evidence="17">
    <location>
        <begin position="205"/>
        <end position="223"/>
    </location>
</feature>
<evidence type="ECO:0000256" key="1">
    <source>
        <dbReference type="ARBA" id="ARBA00004448"/>
    </source>
</evidence>
<accession>A0A6B9UE29</accession>
<dbReference type="AlphaFoldDB" id="A0A6B9UE29"/>
<evidence type="ECO:0000256" key="16">
    <source>
        <dbReference type="ARBA" id="ARBA00049551"/>
    </source>
</evidence>
<dbReference type="Pfam" id="PF00361">
    <property type="entry name" value="Proton_antipo_M"/>
    <property type="match status" value="1"/>
</dbReference>
<evidence type="ECO:0000256" key="8">
    <source>
        <dbReference type="ARBA" id="ARBA00022792"/>
    </source>
</evidence>
<reference evidence="19" key="1">
    <citation type="journal article" date="2019" name="Mitochondrial DNA Part B Resour">
        <title>Complete mitochondrial genome of the taxonomically notorious sea star, Henricia leviuscula (Asteroidea, Spinulosida, Echinasteridae), from South Korea.</title>
        <authorList>
            <person name="Lee T."/>
            <person name="Shin S."/>
        </authorList>
    </citation>
    <scope>NUCLEOTIDE SEQUENCE</scope>
</reference>
<dbReference type="PANTHER" id="PTHR46552">
    <property type="entry name" value="NADH-UBIQUINONE OXIDOREDUCTASE CHAIN 2"/>
    <property type="match status" value="1"/>
</dbReference>
<keyword evidence="11 17" id="KW-1133">Transmembrane helix</keyword>
<feature type="transmembrane region" description="Helical" evidence="17">
    <location>
        <begin position="7"/>
        <end position="23"/>
    </location>
</feature>
<keyword evidence="7 17" id="KW-0812">Transmembrane</keyword>
<evidence type="ECO:0000313" key="19">
    <source>
        <dbReference type="EMBL" id="QHN59994.1"/>
    </source>
</evidence>
<evidence type="ECO:0000256" key="13">
    <source>
        <dbReference type="ARBA" id="ARBA00023075"/>
    </source>
</evidence>
<evidence type="ECO:0000256" key="14">
    <source>
        <dbReference type="ARBA" id="ARBA00023128"/>
    </source>
</evidence>
<sequence>MHRSTVFLLLSGVLLGTLIVVFSDHWFSVWVGLEINTLGIIPVLCYQFTPRSVESTVKYFVVQSVSAAVILNVGLIQSLFFNSWFLGQPLGWFSSSVLGLAVALKLGLFPCHFWLPDVLQGVGFVQGLVLSTWQKIAPFLVLIYVVESLNVVLLCLVGAFSSLVGGWGGLNQTQVRKVLAFSSISHLGWICSVVCYSWKLGLLMFFVYVFINSGVFLLCWELNLNFLGFLGRMFFLNYVGGLCFFLIVLSLGGLPPLFGFSIKFLALDCIISGGGFLVGGLLVFGSLLSLFFYLRMAVSGSLSFFPQHAFVFFSWRSVLGSYSSFSFYGAFLGGFVVISAFGMLGFSALVSFFENNMIYKVLKS</sequence>
<evidence type="ECO:0000256" key="4">
    <source>
        <dbReference type="ARBA" id="ARBA00021008"/>
    </source>
</evidence>
<evidence type="ECO:0000256" key="11">
    <source>
        <dbReference type="ARBA" id="ARBA00022989"/>
    </source>
</evidence>
<keyword evidence="14 17" id="KW-0496">Mitochondrion</keyword>
<dbReference type="GO" id="GO:0008137">
    <property type="term" value="F:NADH dehydrogenase (ubiquinone) activity"/>
    <property type="evidence" value="ECO:0007669"/>
    <property type="project" value="UniProtKB-EC"/>
</dbReference>
<organism evidence="19">
    <name type="scientific">Henricia leviuscula</name>
    <name type="common">Pacific blood star</name>
    <name type="synonym">Linckia leviuscula</name>
    <dbReference type="NCBI Taxonomy" id="133436"/>
    <lineage>
        <taxon>Eukaryota</taxon>
        <taxon>Metazoa</taxon>
        <taxon>Echinodermata</taxon>
        <taxon>Eleutherozoa</taxon>
        <taxon>Asterozoa</taxon>
        <taxon>Asteroidea</taxon>
        <taxon>Spinulosacea</taxon>
        <taxon>Spinulosida</taxon>
        <taxon>Echinasteridae</taxon>
        <taxon>Henricia</taxon>
    </lineage>
</organism>
<evidence type="ECO:0000256" key="6">
    <source>
        <dbReference type="ARBA" id="ARBA00022660"/>
    </source>
</evidence>
<feature type="transmembrane region" description="Helical" evidence="17">
    <location>
        <begin position="151"/>
        <end position="171"/>
    </location>
</feature>
<feature type="transmembrane region" description="Helical" evidence="17">
    <location>
        <begin position="178"/>
        <end position="199"/>
    </location>
</feature>
<keyword evidence="10 17" id="KW-0249">Electron transport</keyword>
<comment type="subcellular location">
    <subcellularLocation>
        <location evidence="1 17">Mitochondrion inner membrane</location>
        <topology evidence="1 17">Multi-pass membrane protein</topology>
    </subcellularLocation>
</comment>
<protein>
    <recommendedName>
        <fullName evidence="4 17">NADH-ubiquinone oxidoreductase chain 2</fullName>
        <ecNumber evidence="3 17">7.1.1.2</ecNumber>
    </recommendedName>
</protein>
<dbReference type="EC" id="7.1.1.2" evidence="3 17"/>
<feature type="domain" description="NADH:quinone oxidoreductase/Mrp antiporter transmembrane" evidence="18">
    <location>
        <begin position="23"/>
        <end position="288"/>
    </location>
</feature>
<dbReference type="GO" id="GO:0005743">
    <property type="term" value="C:mitochondrial inner membrane"/>
    <property type="evidence" value="ECO:0007669"/>
    <property type="project" value="UniProtKB-SubCell"/>
</dbReference>
<feature type="transmembrane region" description="Helical" evidence="17">
    <location>
        <begin position="29"/>
        <end position="48"/>
    </location>
</feature>
<evidence type="ECO:0000256" key="7">
    <source>
        <dbReference type="ARBA" id="ARBA00022692"/>
    </source>
</evidence>
<keyword evidence="15 17" id="KW-0472">Membrane</keyword>
<feature type="transmembrane region" description="Helical" evidence="17">
    <location>
        <begin position="60"/>
        <end position="80"/>
    </location>
</feature>
<dbReference type="EMBL" id="MK947912">
    <property type="protein sequence ID" value="QHN59994.1"/>
    <property type="molecule type" value="Genomic_DNA"/>
</dbReference>
<evidence type="ECO:0000256" key="3">
    <source>
        <dbReference type="ARBA" id="ARBA00012944"/>
    </source>
</evidence>
<evidence type="ECO:0000256" key="15">
    <source>
        <dbReference type="ARBA" id="ARBA00023136"/>
    </source>
</evidence>
<evidence type="ECO:0000256" key="17">
    <source>
        <dbReference type="RuleBase" id="RU003403"/>
    </source>
</evidence>
<keyword evidence="9 17" id="KW-1278">Translocase</keyword>
<comment type="function">
    <text evidence="17">Core subunit of the mitochondrial membrane respiratory chain NADH dehydrogenase (Complex I) which catalyzes electron transfer from NADH through the respiratory chain, using ubiquinone as an electron acceptor. Essential for the catalytic activity and assembly of complex I.</text>
</comment>
<dbReference type="GO" id="GO:0006120">
    <property type="term" value="P:mitochondrial electron transport, NADH to ubiquinone"/>
    <property type="evidence" value="ECO:0007669"/>
    <property type="project" value="InterPro"/>
</dbReference>
<feature type="transmembrane region" description="Helical" evidence="17">
    <location>
        <begin position="92"/>
        <end position="115"/>
    </location>
</feature>
<keyword evidence="6 17" id="KW-0679">Respiratory chain</keyword>
<evidence type="ECO:0000256" key="12">
    <source>
        <dbReference type="ARBA" id="ARBA00023027"/>
    </source>
</evidence>
<keyword evidence="5" id="KW-0813">Transport</keyword>
<dbReference type="InterPro" id="IPR050175">
    <property type="entry name" value="Complex_I_Subunit_2"/>
</dbReference>
<gene>
    <name evidence="19" type="primary">NADH2</name>
</gene>
<geneLocation type="mitochondrion" evidence="19"/>
<feature type="transmembrane region" description="Helical" evidence="17">
    <location>
        <begin position="264"/>
        <end position="285"/>
    </location>
</feature>
<evidence type="ECO:0000256" key="10">
    <source>
        <dbReference type="ARBA" id="ARBA00022982"/>
    </source>
</evidence>
<evidence type="ECO:0000256" key="2">
    <source>
        <dbReference type="ARBA" id="ARBA00007012"/>
    </source>
</evidence>
<feature type="transmembrane region" description="Helical" evidence="17">
    <location>
        <begin position="122"/>
        <end position="145"/>
    </location>
</feature>
<evidence type="ECO:0000256" key="5">
    <source>
        <dbReference type="ARBA" id="ARBA00022448"/>
    </source>
</evidence>
<dbReference type="PRINTS" id="PR01436">
    <property type="entry name" value="NADHDHGNASE2"/>
</dbReference>
<dbReference type="PANTHER" id="PTHR46552:SF1">
    <property type="entry name" value="NADH-UBIQUINONE OXIDOREDUCTASE CHAIN 2"/>
    <property type="match status" value="1"/>
</dbReference>
<evidence type="ECO:0000259" key="18">
    <source>
        <dbReference type="Pfam" id="PF00361"/>
    </source>
</evidence>
<feature type="transmembrane region" description="Helical" evidence="17">
    <location>
        <begin position="292"/>
        <end position="315"/>
    </location>
</feature>